<accession>A0A3M8DPY6</accession>
<feature type="binding site" evidence="8">
    <location>
        <position position="75"/>
    </location>
    <ligand>
        <name>substrate</name>
    </ligand>
</feature>
<comment type="catalytic activity">
    <reaction evidence="6">
        <text>L-alanine + NAD(+) + H2O = pyruvate + NH4(+) + NADH + H(+)</text>
        <dbReference type="Rhea" id="RHEA:18405"/>
        <dbReference type="ChEBI" id="CHEBI:15361"/>
        <dbReference type="ChEBI" id="CHEBI:15377"/>
        <dbReference type="ChEBI" id="CHEBI:15378"/>
        <dbReference type="ChEBI" id="CHEBI:28938"/>
        <dbReference type="ChEBI" id="CHEBI:57540"/>
        <dbReference type="ChEBI" id="CHEBI:57945"/>
        <dbReference type="ChEBI" id="CHEBI:57972"/>
        <dbReference type="EC" id="1.4.1.1"/>
    </reaction>
</comment>
<keyword evidence="4 6" id="KW-0560">Oxidoreductase</keyword>
<dbReference type="PANTHER" id="PTHR42795">
    <property type="entry name" value="ALANINE DEHYDROGENASE"/>
    <property type="match status" value="1"/>
</dbReference>
<feature type="binding site" evidence="8">
    <location>
        <position position="15"/>
    </location>
    <ligand>
        <name>substrate</name>
    </ligand>
</feature>
<dbReference type="FunFam" id="3.40.50.720:FF:000049">
    <property type="entry name" value="Alanine dehydrogenase"/>
    <property type="match status" value="1"/>
</dbReference>
<evidence type="ECO:0000259" key="10">
    <source>
        <dbReference type="SMART" id="SM01002"/>
    </source>
</evidence>
<comment type="caution">
    <text evidence="12">The sequence shown here is derived from an EMBL/GenBank/DDBJ whole genome shotgun (WGS) entry which is preliminary data.</text>
</comment>
<dbReference type="InterPro" id="IPR036291">
    <property type="entry name" value="NAD(P)-bd_dom_sf"/>
</dbReference>
<dbReference type="NCBIfam" id="TIGR00518">
    <property type="entry name" value="alaDH"/>
    <property type="match status" value="1"/>
</dbReference>
<dbReference type="GO" id="GO:0000286">
    <property type="term" value="F:alanine dehydrogenase activity"/>
    <property type="evidence" value="ECO:0007669"/>
    <property type="project" value="UniProtKB-UniRule"/>
</dbReference>
<evidence type="ECO:0000256" key="7">
    <source>
        <dbReference type="PIRSR" id="PIRSR000183-1"/>
    </source>
</evidence>
<name>A0A3M8DPY6_9BACL</name>
<dbReference type="InterPro" id="IPR008141">
    <property type="entry name" value="Ala_DH"/>
</dbReference>
<feature type="binding site" evidence="9">
    <location>
        <position position="280"/>
    </location>
    <ligand>
        <name>NAD(+)</name>
        <dbReference type="ChEBI" id="CHEBI:57540"/>
    </ligand>
</feature>
<dbReference type="GO" id="GO:0000166">
    <property type="term" value="F:nucleotide binding"/>
    <property type="evidence" value="ECO:0007669"/>
    <property type="project" value="UniProtKB-KW"/>
</dbReference>
<feature type="domain" description="Alanine dehydrogenase/pyridine nucleotide transhydrogenase N-terminal" evidence="11">
    <location>
        <begin position="4"/>
        <end position="137"/>
    </location>
</feature>
<comment type="similarity">
    <text evidence="2 6">Belongs to the AlaDH/PNT family.</text>
</comment>
<evidence type="ECO:0000256" key="9">
    <source>
        <dbReference type="PIRSR" id="PIRSR000183-3"/>
    </source>
</evidence>
<dbReference type="SMART" id="SM01003">
    <property type="entry name" value="AlaDh_PNT_N"/>
    <property type="match status" value="1"/>
</dbReference>
<dbReference type="InterPro" id="IPR008143">
    <property type="entry name" value="Ala_DH/PNT_CS2"/>
</dbReference>
<feature type="active site" description="Proton donor/acceptor" evidence="7">
    <location>
        <position position="96"/>
    </location>
</feature>
<feature type="binding site" evidence="9">
    <location>
        <position position="134"/>
    </location>
    <ligand>
        <name>NAD(+)</name>
        <dbReference type="ChEBI" id="CHEBI:57540"/>
    </ligand>
</feature>
<dbReference type="CDD" id="cd05305">
    <property type="entry name" value="L-AlaDH"/>
    <property type="match status" value="1"/>
</dbReference>
<feature type="binding site" evidence="9">
    <location>
        <position position="198"/>
    </location>
    <ligand>
        <name>NAD(+)</name>
        <dbReference type="ChEBI" id="CHEBI:57540"/>
    </ligand>
</feature>
<evidence type="ECO:0000256" key="1">
    <source>
        <dbReference type="ARBA" id="ARBA00005206"/>
    </source>
</evidence>
<dbReference type="RefSeq" id="WP_122923127.1">
    <property type="nucleotide sequence ID" value="NZ_RHHU01000003.1"/>
</dbReference>
<dbReference type="Pfam" id="PF01262">
    <property type="entry name" value="AlaDh_PNT_C"/>
    <property type="match status" value="1"/>
</dbReference>
<dbReference type="Pfam" id="PF05222">
    <property type="entry name" value="AlaDh_PNT_N"/>
    <property type="match status" value="1"/>
</dbReference>
<dbReference type="EC" id="1.4.1.1" evidence="3 6"/>
<dbReference type="PANTHER" id="PTHR42795:SF1">
    <property type="entry name" value="ALANINE DEHYDROGENASE"/>
    <property type="match status" value="1"/>
</dbReference>
<dbReference type="Gene3D" id="3.40.50.720">
    <property type="entry name" value="NAD(P)-binding Rossmann-like Domain"/>
    <property type="match status" value="2"/>
</dbReference>
<evidence type="ECO:0000259" key="11">
    <source>
        <dbReference type="SMART" id="SM01003"/>
    </source>
</evidence>
<feature type="binding site" evidence="9">
    <location>
        <begin position="299"/>
        <end position="302"/>
    </location>
    <ligand>
        <name>NAD(+)</name>
        <dbReference type="ChEBI" id="CHEBI:57540"/>
    </ligand>
</feature>
<dbReference type="SUPFAM" id="SSF52283">
    <property type="entry name" value="Formate/glycerate dehydrogenase catalytic domain-like"/>
    <property type="match status" value="1"/>
</dbReference>
<dbReference type="AlphaFoldDB" id="A0A3M8DPY6"/>
<dbReference type="SUPFAM" id="SSF51735">
    <property type="entry name" value="NAD(P)-binding Rossmann-fold domains"/>
    <property type="match status" value="1"/>
</dbReference>
<evidence type="ECO:0000256" key="8">
    <source>
        <dbReference type="PIRSR" id="PIRSR000183-2"/>
    </source>
</evidence>
<feature type="binding site" evidence="9">
    <location>
        <begin position="239"/>
        <end position="240"/>
    </location>
    <ligand>
        <name>NAD(+)</name>
        <dbReference type="ChEBI" id="CHEBI:57540"/>
    </ligand>
</feature>
<feature type="binding site" evidence="9">
    <location>
        <position position="203"/>
    </location>
    <ligand>
        <name>NAD(+)</name>
        <dbReference type="ChEBI" id="CHEBI:57540"/>
    </ligand>
</feature>
<feature type="active site" description="Proton donor/acceptor" evidence="7">
    <location>
        <position position="270"/>
    </location>
</feature>
<keyword evidence="5 6" id="KW-0520">NAD</keyword>
<dbReference type="EMBL" id="RHHU01000003">
    <property type="protein sequence ID" value="RNB89067.1"/>
    <property type="molecule type" value="Genomic_DNA"/>
</dbReference>
<dbReference type="UniPathway" id="UPA00527">
    <property type="reaction ID" value="UER00585"/>
</dbReference>
<feature type="binding site" evidence="9">
    <location>
        <position position="220"/>
    </location>
    <ligand>
        <name>NAD(+)</name>
        <dbReference type="ChEBI" id="CHEBI:57540"/>
    </ligand>
</feature>
<keyword evidence="9" id="KW-0547">Nucleotide-binding</keyword>
<dbReference type="InterPro" id="IPR007886">
    <property type="entry name" value="AlaDH/PNT_N"/>
</dbReference>
<feature type="domain" description="Alanine dehydrogenase/pyridine nucleotide transhydrogenase NAD(H)-binding" evidence="10">
    <location>
        <begin position="149"/>
        <end position="298"/>
    </location>
</feature>
<dbReference type="SMART" id="SM01002">
    <property type="entry name" value="AlaDh_PNT_C"/>
    <property type="match status" value="1"/>
</dbReference>
<dbReference type="Proteomes" id="UP000269573">
    <property type="component" value="Unassembled WGS sequence"/>
</dbReference>
<protein>
    <recommendedName>
        <fullName evidence="3 6">Alanine dehydrogenase</fullName>
        <ecNumber evidence="3 6">1.4.1.1</ecNumber>
    </recommendedName>
</protein>
<evidence type="ECO:0000256" key="6">
    <source>
        <dbReference type="PIRNR" id="PIRNR000183"/>
    </source>
</evidence>
<reference evidence="12 13" key="1">
    <citation type="submission" date="2018-10" db="EMBL/GenBank/DDBJ databases">
        <title>Phylogenomics of Brevibacillus.</title>
        <authorList>
            <person name="Dunlap C."/>
        </authorList>
    </citation>
    <scope>NUCLEOTIDE SEQUENCE [LARGE SCALE GENOMIC DNA]</scope>
    <source>
        <strain evidence="12 13">JCM 15774</strain>
    </source>
</reference>
<dbReference type="PROSITE" id="PS00837">
    <property type="entry name" value="ALADH_PNT_2"/>
    <property type="match status" value="1"/>
</dbReference>
<sequence>MIIGVPKEIKNNENRVGLTPAGVSSYKQAGHRVLVEMHAGMGSGFGDEDYLAAGAEIFEKAADVWSQADMICKVKEPLPDEYPSFRENQILFTYLHLAPEKELTKQLMDKKVVAIAYETIQTDDRALPLLMPMSEVAGRMSVQIGAQFLEKPHGGKGILLGGVPGVPPGKVVIVGGGIVGTNAAKMAIGLGADVTILDINANRLRELDDTFQGRLHTLMSNHYNLAEAVKHADLLIGAVLIPGARAPRLVTEEMVKSMSPGSVIVDVAIDQGGSIETVDRISTHSDPTYVKHGVVHYSVANMPGAVPRTSTIALSNVTLPYGLLLANKGYRAAISQHRALARGVNVINGHIVYEAVAKSLQLPYTPLDDVLSDMPL</sequence>
<evidence type="ECO:0000313" key="12">
    <source>
        <dbReference type="EMBL" id="RNB89067.1"/>
    </source>
</evidence>
<dbReference type="PIRSF" id="PIRSF000183">
    <property type="entry name" value="Alanine_dh"/>
    <property type="match status" value="1"/>
</dbReference>
<organism evidence="12 13">
    <name type="scientific">Brevibacillus nitrificans</name>
    <dbReference type="NCBI Taxonomy" id="651560"/>
    <lineage>
        <taxon>Bacteria</taxon>
        <taxon>Bacillati</taxon>
        <taxon>Bacillota</taxon>
        <taxon>Bacilli</taxon>
        <taxon>Bacillales</taxon>
        <taxon>Paenibacillaceae</taxon>
        <taxon>Brevibacillus</taxon>
    </lineage>
</organism>
<proteinExistence type="inferred from homology"/>
<dbReference type="GO" id="GO:0042853">
    <property type="term" value="P:L-alanine catabolic process"/>
    <property type="evidence" value="ECO:0007669"/>
    <property type="project" value="UniProtKB-UniPathway"/>
</dbReference>
<evidence type="ECO:0000256" key="2">
    <source>
        <dbReference type="ARBA" id="ARBA00005689"/>
    </source>
</evidence>
<feature type="binding site" evidence="9">
    <location>
        <begin position="267"/>
        <end position="270"/>
    </location>
    <ligand>
        <name>NAD(+)</name>
        <dbReference type="ChEBI" id="CHEBI:57540"/>
    </ligand>
</feature>
<evidence type="ECO:0000256" key="5">
    <source>
        <dbReference type="ARBA" id="ARBA00023027"/>
    </source>
</evidence>
<dbReference type="InterPro" id="IPR007698">
    <property type="entry name" value="AlaDH/PNT_NAD(H)-bd"/>
</dbReference>
<keyword evidence="13" id="KW-1185">Reference proteome</keyword>
<comment type="pathway">
    <text evidence="1">Amino-acid degradation; L-alanine degradation via dehydrogenase pathway; NH(3) and pyruvate from L-alanine: step 1/1.</text>
</comment>
<evidence type="ECO:0000256" key="4">
    <source>
        <dbReference type="ARBA" id="ARBA00023002"/>
    </source>
</evidence>
<evidence type="ECO:0000256" key="3">
    <source>
        <dbReference type="ARBA" id="ARBA00012897"/>
    </source>
</evidence>
<gene>
    <name evidence="12" type="primary">ald</name>
    <name evidence="12" type="ORF">EDM59_08240</name>
</gene>
<dbReference type="GO" id="GO:0005886">
    <property type="term" value="C:plasma membrane"/>
    <property type="evidence" value="ECO:0007669"/>
    <property type="project" value="TreeGrafter"/>
</dbReference>
<evidence type="ECO:0000313" key="13">
    <source>
        <dbReference type="Proteomes" id="UP000269573"/>
    </source>
</evidence>